<sequence>MDTVLIVPGLHGSPPAHWQTWFEDRVAGCVRVDQHDPATPHLLRWAGAVREQLDRVRGRAWIVAHSFGCLAAAHAASLVPERIAGAMFVAPADPDRFGVERLLPDTPFPFPSVLIASRNDPWMRLMRAAWLADRWGSHLVNAGAVGHLNIDSGHGPWPDGLLLFEQLRRSQDGIPLGTLAPASAGRQRQRREALRKQARIERSGQGG</sequence>
<protein>
    <submittedName>
        <fullName evidence="2">Alpha/beta fold hydrolase</fullName>
    </submittedName>
</protein>
<feature type="compositionally biased region" description="Basic and acidic residues" evidence="1">
    <location>
        <begin position="190"/>
        <end position="207"/>
    </location>
</feature>
<keyword evidence="3" id="KW-1185">Reference proteome</keyword>
<evidence type="ECO:0000256" key="1">
    <source>
        <dbReference type="SAM" id="MobiDB-lite"/>
    </source>
</evidence>
<dbReference type="EMBL" id="BAABLD010000008">
    <property type="protein sequence ID" value="GAA5164526.1"/>
    <property type="molecule type" value="Genomic_DNA"/>
</dbReference>
<dbReference type="SUPFAM" id="SSF53474">
    <property type="entry name" value="alpha/beta-Hydrolases"/>
    <property type="match status" value="1"/>
</dbReference>
<feature type="region of interest" description="Disordered" evidence="1">
    <location>
        <begin position="175"/>
        <end position="207"/>
    </location>
</feature>
<keyword evidence="2" id="KW-0378">Hydrolase</keyword>
<accession>A0ABP9QN81</accession>
<dbReference type="InterPro" id="IPR010662">
    <property type="entry name" value="RBBP9/YdeN"/>
</dbReference>
<dbReference type="GO" id="GO:0016787">
    <property type="term" value="F:hydrolase activity"/>
    <property type="evidence" value="ECO:0007669"/>
    <property type="project" value="UniProtKB-KW"/>
</dbReference>
<dbReference type="RefSeq" id="WP_345532642.1">
    <property type="nucleotide sequence ID" value="NZ_BAABLD010000008.1"/>
</dbReference>
<organism evidence="2 3">
    <name type="scientific">Viridibacterium curvum</name>
    <dbReference type="NCBI Taxonomy" id="1101404"/>
    <lineage>
        <taxon>Bacteria</taxon>
        <taxon>Pseudomonadati</taxon>
        <taxon>Pseudomonadota</taxon>
        <taxon>Betaproteobacteria</taxon>
        <taxon>Rhodocyclales</taxon>
        <taxon>Rhodocyclaceae</taxon>
        <taxon>Viridibacterium</taxon>
    </lineage>
</organism>
<proteinExistence type="predicted"/>
<dbReference type="Proteomes" id="UP001500547">
    <property type="component" value="Unassembled WGS sequence"/>
</dbReference>
<reference evidence="3" key="1">
    <citation type="journal article" date="2019" name="Int. J. Syst. Evol. Microbiol.">
        <title>The Global Catalogue of Microorganisms (GCM) 10K type strain sequencing project: providing services to taxonomists for standard genome sequencing and annotation.</title>
        <authorList>
            <consortium name="The Broad Institute Genomics Platform"/>
            <consortium name="The Broad Institute Genome Sequencing Center for Infectious Disease"/>
            <person name="Wu L."/>
            <person name="Ma J."/>
        </authorList>
    </citation>
    <scope>NUCLEOTIDE SEQUENCE [LARGE SCALE GENOMIC DNA]</scope>
    <source>
        <strain evidence="3">JCM 18715</strain>
    </source>
</reference>
<gene>
    <name evidence="2" type="ORF">GCM10025770_18630</name>
</gene>
<evidence type="ECO:0000313" key="2">
    <source>
        <dbReference type="EMBL" id="GAA5164526.1"/>
    </source>
</evidence>
<comment type="caution">
    <text evidence="2">The sequence shown here is derived from an EMBL/GenBank/DDBJ whole genome shotgun (WGS) entry which is preliminary data.</text>
</comment>
<dbReference type="Pfam" id="PF06821">
    <property type="entry name" value="Ser_hydrolase"/>
    <property type="match status" value="1"/>
</dbReference>
<name>A0ABP9QN81_9RHOO</name>
<evidence type="ECO:0000313" key="3">
    <source>
        <dbReference type="Proteomes" id="UP001500547"/>
    </source>
</evidence>
<dbReference type="InterPro" id="IPR029058">
    <property type="entry name" value="AB_hydrolase_fold"/>
</dbReference>
<dbReference type="Gene3D" id="3.40.50.1820">
    <property type="entry name" value="alpha/beta hydrolase"/>
    <property type="match status" value="1"/>
</dbReference>